<name>A0A2D1A6P6_9CAUD</name>
<evidence type="ECO:0000313" key="2">
    <source>
        <dbReference type="Proteomes" id="UP000231419"/>
    </source>
</evidence>
<dbReference type="InterPro" id="IPR027417">
    <property type="entry name" value="P-loop_NTPase"/>
</dbReference>
<accession>A0A2D1A6P6</accession>
<keyword evidence="2" id="KW-1185">Reference proteome</keyword>
<dbReference type="Gene3D" id="3.30.420.240">
    <property type="match status" value="1"/>
</dbReference>
<proteinExistence type="predicted"/>
<dbReference type="Proteomes" id="UP000231419">
    <property type="component" value="Segment"/>
</dbReference>
<dbReference type="OrthoDB" id="1242at10239"/>
<protein>
    <submittedName>
        <fullName evidence="1">Terminase</fullName>
    </submittedName>
</protein>
<evidence type="ECO:0000313" key="1">
    <source>
        <dbReference type="EMBL" id="ASZ74930.1"/>
    </source>
</evidence>
<dbReference type="Gene3D" id="3.40.50.300">
    <property type="entry name" value="P-loop containing nucleotide triphosphate hydrolases"/>
    <property type="match status" value="1"/>
</dbReference>
<organism evidence="1 2">
    <name type="scientific">Rhodococcus phage Trina</name>
    <dbReference type="NCBI Taxonomy" id="2027905"/>
    <lineage>
        <taxon>Viruses</taxon>
        <taxon>Duplodnaviria</taxon>
        <taxon>Heunggongvirae</taxon>
        <taxon>Uroviricota</taxon>
        <taxon>Caudoviricetes</taxon>
        <taxon>Trinavirus</taxon>
        <taxon>Trinavirus trina</taxon>
    </lineage>
</organism>
<gene>
    <name evidence="1" type="ORF">SEA_TRINA_116</name>
</gene>
<dbReference type="EMBL" id="MF668286">
    <property type="protein sequence ID" value="ASZ74930.1"/>
    <property type="molecule type" value="Genomic_DNA"/>
</dbReference>
<reference evidence="2" key="1">
    <citation type="submission" date="2017-08" db="EMBL/GenBank/DDBJ databases">
        <authorList>
            <person name="de Groot N.N."/>
        </authorList>
    </citation>
    <scope>NUCLEOTIDE SEQUENCE [LARGE SCALE GENOMIC DNA]</scope>
</reference>
<sequence>MADFTDFLDALSDDVFEEMPVDLNTFLYDKNFMRLPPLSLIQEEVIERGSQIYKEETLIKLYGPEKGRDIWEKKTTVNMLLMLGKGSGKDFVSRITCAYSVYKLLCLRDPAAYFGKPSGDAIDIVNMAINARQAINVFFNGLLKDIKNCAWFAGKFSARANDIKFDKEITVHSLHSSYEAAEGLNIMIAVLDEIDGFETEGQADKIYDALYGTVSSRYPDVGKVICLSFPRTKDGFMMRTYNDAVIDKTVEQFSHTFKLNEDLPDGIVENEFTVTWTEDSNLGYKYSNFFALKAPTFRVNPTRHIEDYKMPFYKDFQKDTQDTLMRVCANPPDHDSTSFFKNHAKLEKLFAGPNGWHKDELQLNSDFGNEYYIHVDLSKVSDRCVVAMGHVSAWQAMDLGAQQTTPRPFITIDLFRVWEPTRSDPVDHGQVRDFIVSLSHVFNVKKVTFDQWGSFDMIEYLNNVGVIAEKNSLAREEYQEFLTVVGEERLDAPYDERLLRELKHLIITPTGKVDHPKGADQYNDISEAVCGVINNCIENARESADLQIVDLTSLRRDNLRDEAQVDSVFSVANREMPDDIRKFLDGLGGV</sequence>